<keyword evidence="5" id="KW-0804">Transcription</keyword>
<evidence type="ECO:0000256" key="2">
    <source>
        <dbReference type="ARBA" id="ARBA00022898"/>
    </source>
</evidence>
<keyword evidence="7" id="KW-0032">Aminotransferase</keyword>
<dbReference type="InterPro" id="IPR036388">
    <property type="entry name" value="WH-like_DNA-bd_sf"/>
</dbReference>
<dbReference type="InterPro" id="IPR015421">
    <property type="entry name" value="PyrdxlP-dep_Trfase_major"/>
</dbReference>
<dbReference type="Proteomes" id="UP000266691">
    <property type="component" value="Unassembled WGS sequence"/>
</dbReference>
<dbReference type="PANTHER" id="PTHR46577">
    <property type="entry name" value="HTH-TYPE TRANSCRIPTIONAL REGULATORY PROTEIN GABR"/>
    <property type="match status" value="1"/>
</dbReference>
<dbReference type="SMART" id="SM00345">
    <property type="entry name" value="HTH_GNTR"/>
    <property type="match status" value="1"/>
</dbReference>
<dbReference type="GO" id="GO:0030170">
    <property type="term" value="F:pyridoxal phosphate binding"/>
    <property type="evidence" value="ECO:0007669"/>
    <property type="project" value="InterPro"/>
</dbReference>
<evidence type="ECO:0000256" key="4">
    <source>
        <dbReference type="ARBA" id="ARBA00023125"/>
    </source>
</evidence>
<dbReference type="Pfam" id="PF00392">
    <property type="entry name" value="GntR"/>
    <property type="match status" value="1"/>
</dbReference>
<organism evidence="7 9">
    <name type="scientific">Flagellimonas pelagia</name>
    <dbReference type="NCBI Taxonomy" id="2306998"/>
    <lineage>
        <taxon>Bacteria</taxon>
        <taxon>Pseudomonadati</taxon>
        <taxon>Bacteroidota</taxon>
        <taxon>Flavobacteriia</taxon>
        <taxon>Flavobacteriales</taxon>
        <taxon>Flavobacteriaceae</taxon>
        <taxon>Flagellimonas</taxon>
    </lineage>
</organism>
<reference evidence="8 10" key="2">
    <citation type="submission" date="2019-07" db="EMBL/GenBank/DDBJ databases">
        <title>Draft genome of two Muricauda strains isolated from deep sea.</title>
        <authorList>
            <person name="Sun C."/>
        </authorList>
    </citation>
    <scope>NUCLEOTIDE SEQUENCE [LARGE SCALE GENOMIC DNA]</scope>
    <source>
        <strain evidence="8 10">72</strain>
    </source>
</reference>
<dbReference type="EMBL" id="VNWK01000009">
    <property type="protein sequence ID" value="TXJ99854.1"/>
    <property type="molecule type" value="Genomic_DNA"/>
</dbReference>
<dbReference type="CDD" id="cd07377">
    <property type="entry name" value="WHTH_GntR"/>
    <property type="match status" value="1"/>
</dbReference>
<dbReference type="InterPro" id="IPR051446">
    <property type="entry name" value="HTH_trans_reg/aminotransferase"/>
</dbReference>
<evidence type="ECO:0000313" key="8">
    <source>
        <dbReference type="EMBL" id="TXJ99854.1"/>
    </source>
</evidence>
<evidence type="ECO:0000259" key="6">
    <source>
        <dbReference type="PROSITE" id="PS50949"/>
    </source>
</evidence>
<feature type="domain" description="HTH gntR-type" evidence="6">
    <location>
        <begin position="22"/>
        <end position="90"/>
    </location>
</feature>
<evidence type="ECO:0000256" key="3">
    <source>
        <dbReference type="ARBA" id="ARBA00023015"/>
    </source>
</evidence>
<evidence type="ECO:0000313" key="9">
    <source>
        <dbReference type="Proteomes" id="UP000266691"/>
    </source>
</evidence>
<comment type="similarity">
    <text evidence="1">In the C-terminal section; belongs to the class-I pyridoxal-phosphate-dependent aminotransferase family.</text>
</comment>
<dbReference type="Gene3D" id="3.40.640.10">
    <property type="entry name" value="Type I PLP-dependent aspartate aminotransferase-like (Major domain)"/>
    <property type="match status" value="1"/>
</dbReference>
<evidence type="ECO:0000313" key="7">
    <source>
        <dbReference type="EMBL" id="RIV46965.1"/>
    </source>
</evidence>
<keyword evidence="10" id="KW-1185">Reference proteome</keyword>
<dbReference type="EMBL" id="QXFI01000009">
    <property type="protein sequence ID" value="RIV46965.1"/>
    <property type="molecule type" value="Genomic_DNA"/>
</dbReference>
<dbReference type="InterPro" id="IPR036390">
    <property type="entry name" value="WH_DNA-bd_sf"/>
</dbReference>
<proteinExistence type="inferred from homology"/>
<dbReference type="AlphaFoldDB" id="A0A3A1NQP0"/>
<name>A0A3A1NQP0_9FLAO</name>
<dbReference type="Proteomes" id="UP000321621">
    <property type="component" value="Unassembled WGS sequence"/>
</dbReference>
<dbReference type="PROSITE" id="PS50949">
    <property type="entry name" value="HTH_GNTR"/>
    <property type="match status" value="1"/>
</dbReference>
<dbReference type="InterPro" id="IPR015424">
    <property type="entry name" value="PyrdxlP-dep_Trfase"/>
</dbReference>
<dbReference type="OrthoDB" id="594134at2"/>
<reference evidence="7 9" key="1">
    <citation type="submission" date="2018-08" db="EMBL/GenBank/DDBJ databases">
        <title>Proposal of Muricauda 72 sp.nov. and Muricauda NH166 sp.nov., isolated from seawater.</title>
        <authorList>
            <person name="Cheng H."/>
            <person name="Wu Y.-H."/>
            <person name="Guo L.-L."/>
            <person name="Xu X.-W."/>
        </authorList>
    </citation>
    <scope>NUCLEOTIDE SEQUENCE [LARGE SCALE GENOMIC DNA]</scope>
    <source>
        <strain evidence="7 9">72</strain>
    </source>
</reference>
<dbReference type="Pfam" id="PF00155">
    <property type="entry name" value="Aminotran_1_2"/>
    <property type="match status" value="1"/>
</dbReference>
<gene>
    <name evidence="7" type="ORF">D2V05_03130</name>
    <name evidence="8" type="ORF">FQ017_03115</name>
</gene>
<protein>
    <submittedName>
        <fullName evidence="7">PLP-dependent aminotransferase family protein</fullName>
    </submittedName>
</protein>
<dbReference type="SUPFAM" id="SSF46785">
    <property type="entry name" value="Winged helix' DNA-binding domain"/>
    <property type="match status" value="1"/>
</dbReference>
<evidence type="ECO:0000313" key="10">
    <source>
        <dbReference type="Proteomes" id="UP000321621"/>
    </source>
</evidence>
<dbReference type="InterPro" id="IPR000524">
    <property type="entry name" value="Tscrpt_reg_HTH_GntR"/>
</dbReference>
<keyword evidence="7" id="KW-0808">Transferase</keyword>
<accession>A0A3A1NQP0</accession>
<dbReference type="SUPFAM" id="SSF53383">
    <property type="entry name" value="PLP-dependent transferases"/>
    <property type="match status" value="1"/>
</dbReference>
<keyword evidence="3" id="KW-0805">Transcription regulation</keyword>
<dbReference type="CDD" id="cd00609">
    <property type="entry name" value="AAT_like"/>
    <property type="match status" value="1"/>
</dbReference>
<evidence type="ECO:0000256" key="5">
    <source>
        <dbReference type="ARBA" id="ARBA00023163"/>
    </source>
</evidence>
<sequence length="507" mass="58107">MHFNMKGLLIRNGFSLDAKPQPHIYLSLYDAFKRAILNRFLEPDSKLPPSRVLAHDLGISRSTVLKAFDLLLVERYITAIKGSGYYVLCPKNKKLKLKIPSVASKGNYPSLSSRGKAFCENAHWPGEDSNKGVAFRPGLPPLDIFPVQLWKKLMDEYWKYITPSELSYSNTIGLQCLRNNLANYLKIYRDIQCDPEQIIVTTGSLHSLYLVSNILLEPNDEVVMENPTYPMAHGLFRSLGAKICAGPVDAEGLNLNGISCVKPKFVYTTPSCQYPTGIKMSMARRKELLKWASEKETFIIEDDYNHEFSNWEKPLGSLFGMDQQERTIYLGTFNKLIHPSMRLGYMIVPYYLLDAVTALYRQSSRFVSRENQKAMSLFIERDYLNKHLRNVMEVSQERKEIFVEHFDRNLGAHFYLDTSNPGLHVIGHIKAEMKDVALERELLDQNILAHALSKYYVHPTDENGLVMGFCSVNPKQIKDTLYKMGEIITKLHTHPMKYSKDNEKLSD</sequence>
<keyword evidence="4" id="KW-0238">DNA-binding</keyword>
<dbReference type="Gene3D" id="1.10.10.10">
    <property type="entry name" value="Winged helix-like DNA-binding domain superfamily/Winged helix DNA-binding domain"/>
    <property type="match status" value="1"/>
</dbReference>
<dbReference type="GO" id="GO:0003677">
    <property type="term" value="F:DNA binding"/>
    <property type="evidence" value="ECO:0007669"/>
    <property type="project" value="UniProtKB-KW"/>
</dbReference>
<dbReference type="GO" id="GO:0003700">
    <property type="term" value="F:DNA-binding transcription factor activity"/>
    <property type="evidence" value="ECO:0007669"/>
    <property type="project" value="InterPro"/>
</dbReference>
<comment type="caution">
    <text evidence="7">The sequence shown here is derived from an EMBL/GenBank/DDBJ whole genome shotgun (WGS) entry which is preliminary data.</text>
</comment>
<dbReference type="InterPro" id="IPR004839">
    <property type="entry name" value="Aminotransferase_I/II_large"/>
</dbReference>
<evidence type="ECO:0000256" key="1">
    <source>
        <dbReference type="ARBA" id="ARBA00005384"/>
    </source>
</evidence>
<dbReference type="PANTHER" id="PTHR46577:SF1">
    <property type="entry name" value="HTH-TYPE TRANSCRIPTIONAL REGULATORY PROTEIN GABR"/>
    <property type="match status" value="1"/>
</dbReference>
<keyword evidence="2" id="KW-0663">Pyridoxal phosphate</keyword>
<dbReference type="GO" id="GO:0008483">
    <property type="term" value="F:transaminase activity"/>
    <property type="evidence" value="ECO:0007669"/>
    <property type="project" value="UniProtKB-KW"/>
</dbReference>